<dbReference type="SUPFAM" id="SSF53474">
    <property type="entry name" value="alpha/beta-Hydrolases"/>
    <property type="match status" value="1"/>
</dbReference>
<dbReference type="eggNOG" id="COG1073">
    <property type="taxonomic scope" value="Bacteria"/>
</dbReference>
<organism evidence="1 2">
    <name type="scientific">Nitrosospira lacus</name>
    <dbReference type="NCBI Taxonomy" id="1288494"/>
    <lineage>
        <taxon>Bacteria</taxon>
        <taxon>Pseudomonadati</taxon>
        <taxon>Pseudomonadota</taxon>
        <taxon>Betaproteobacteria</taxon>
        <taxon>Nitrosomonadales</taxon>
        <taxon>Nitrosomonadaceae</taxon>
        <taxon>Nitrosospira</taxon>
    </lineage>
</organism>
<gene>
    <name evidence="1" type="ORF">EBAPG3_013990</name>
</gene>
<proteinExistence type="predicted"/>
<keyword evidence="2" id="KW-1185">Reference proteome</keyword>
<sequence length="288" mass="32498">MLTQVACAMENDSVTHHAALKQGVVLHRALANDSRQEYFLYVPHGSGNDAKIFVTVHGISRNAKEHAQKFAPFAEKYKVIMIAPYFPTDRFPDYQRLGREGKGERADVALNKVVAEVANLTGANAHRLYLFGYSGGAQFVHRYMLGYPERVAKVVLGAPGWYTFPDTNLKYPHGIQRSRSLPRMQFSPADFLAIPVCVLVGERDNRRDAELNKSPQIDLLQGKTRLERGRRWVDAMKRQAHAFGLITSYVFRTLPHSPHSFTLSMQRGEMGEKTFDFLFINDGNPDAS</sequence>
<reference evidence="1 2" key="1">
    <citation type="journal article" date="2015" name="Int. J. Syst. Evol. Microbiol.">
        <title>Nitrosospira lacus sp. nov., a psychrotolerant, ammonia-oxidizing bacterium from sandy lake sediment.</title>
        <authorList>
            <person name="Urakawa H."/>
            <person name="Garcia J.C."/>
            <person name="Nielsen J.L."/>
            <person name="Le V.Q."/>
            <person name="Kozlowski J.A."/>
            <person name="Stein L.Y."/>
            <person name="Lim C.K."/>
            <person name="Pommerening-Roser A."/>
            <person name="Martens-Habbena W."/>
            <person name="Stahl D.A."/>
            <person name="Klotz M.G."/>
        </authorList>
    </citation>
    <scope>NUCLEOTIDE SEQUENCE [LARGE SCALE GENOMIC DNA]</scope>
    <source>
        <strain evidence="1 2">APG3</strain>
    </source>
</reference>
<dbReference type="EMBL" id="CP021106">
    <property type="protein sequence ID" value="ARO88788.1"/>
    <property type="molecule type" value="Genomic_DNA"/>
</dbReference>
<dbReference type="OrthoDB" id="332706at2"/>
<dbReference type="KEGG" id="nlc:EBAPG3_013990"/>
<protein>
    <recommendedName>
        <fullName evidence="3">Alpha/beta hydrolase</fullName>
    </recommendedName>
</protein>
<dbReference type="RefSeq" id="WP_004179805.1">
    <property type="nucleotide sequence ID" value="NZ_CP021106.3"/>
</dbReference>
<dbReference type="Gene3D" id="3.40.50.1820">
    <property type="entry name" value="alpha/beta hydrolase"/>
    <property type="match status" value="1"/>
</dbReference>
<dbReference type="Proteomes" id="UP000012179">
    <property type="component" value="Chromosome"/>
</dbReference>
<name>A0A1W6SSK0_9PROT</name>
<dbReference type="InterPro" id="IPR029058">
    <property type="entry name" value="AB_hydrolase_fold"/>
</dbReference>
<accession>A0A1W6SSK0</accession>
<evidence type="ECO:0000313" key="1">
    <source>
        <dbReference type="EMBL" id="ARO88788.1"/>
    </source>
</evidence>
<evidence type="ECO:0008006" key="3">
    <source>
        <dbReference type="Google" id="ProtNLM"/>
    </source>
</evidence>
<evidence type="ECO:0000313" key="2">
    <source>
        <dbReference type="Proteomes" id="UP000012179"/>
    </source>
</evidence>
<dbReference type="AlphaFoldDB" id="A0A1W6SSK0"/>